<accession>A0A1I7B803</accession>
<dbReference type="Proteomes" id="UP000199546">
    <property type="component" value="Unassembled WGS sequence"/>
</dbReference>
<proteinExistence type="predicted"/>
<dbReference type="AlphaFoldDB" id="A0A1I7B803"/>
<gene>
    <name evidence="1" type="ORF">SAMN05660657_03397</name>
</gene>
<evidence type="ECO:0000313" key="1">
    <source>
        <dbReference type="EMBL" id="SFT83258.1"/>
    </source>
</evidence>
<sequence>MVVAAFVLSCVALTVAISSFVVALRTYRRAGVRVRVSVTKLNRTGSWSGTFAPPAKILSLTVNNTGLAKVEVSNPHWKVRGQKDALIPTTTVGAKTIEGYHSASWDYPASIAADWGVTEERSIHARAGICLPDGRKIYSRWIELGPEDLKPNL</sequence>
<organism evidence="1 2">
    <name type="scientific">Geodermatophilus amargosae</name>
    <dbReference type="NCBI Taxonomy" id="1296565"/>
    <lineage>
        <taxon>Bacteria</taxon>
        <taxon>Bacillati</taxon>
        <taxon>Actinomycetota</taxon>
        <taxon>Actinomycetes</taxon>
        <taxon>Geodermatophilales</taxon>
        <taxon>Geodermatophilaceae</taxon>
        <taxon>Geodermatophilus</taxon>
    </lineage>
</organism>
<name>A0A1I7B803_9ACTN</name>
<keyword evidence="2" id="KW-1185">Reference proteome</keyword>
<reference evidence="2" key="1">
    <citation type="submission" date="2016-10" db="EMBL/GenBank/DDBJ databases">
        <authorList>
            <person name="Varghese N."/>
            <person name="Submissions S."/>
        </authorList>
    </citation>
    <scope>NUCLEOTIDE SEQUENCE [LARGE SCALE GENOMIC DNA]</scope>
    <source>
        <strain evidence="2">DSM 46136</strain>
    </source>
</reference>
<dbReference type="EMBL" id="FPBA01000012">
    <property type="protein sequence ID" value="SFT83258.1"/>
    <property type="molecule type" value="Genomic_DNA"/>
</dbReference>
<evidence type="ECO:0000313" key="2">
    <source>
        <dbReference type="Proteomes" id="UP000199546"/>
    </source>
</evidence>
<protein>
    <submittedName>
        <fullName evidence="1">Uncharacterized protein</fullName>
    </submittedName>
</protein>